<gene>
    <name evidence="5" type="ORF">X474_20990</name>
</gene>
<evidence type="ECO:0000313" key="5">
    <source>
        <dbReference type="EMBL" id="KIX12233.1"/>
    </source>
</evidence>
<dbReference type="CDD" id="cd02440">
    <property type="entry name" value="AdoMet_MTases"/>
    <property type="match status" value="1"/>
</dbReference>
<evidence type="ECO:0000256" key="2">
    <source>
        <dbReference type="ARBA" id="ARBA00022679"/>
    </source>
</evidence>
<dbReference type="AlphaFoldDB" id="A0A0D2HNT8"/>
<keyword evidence="3" id="KW-0949">S-adenosyl-L-methionine</keyword>
<dbReference type="Gene3D" id="3.40.50.150">
    <property type="entry name" value="Vaccinia Virus protein VP39"/>
    <property type="match status" value="1"/>
</dbReference>
<evidence type="ECO:0000313" key="6">
    <source>
        <dbReference type="Proteomes" id="UP000032233"/>
    </source>
</evidence>
<dbReference type="Proteomes" id="UP000032233">
    <property type="component" value="Unassembled WGS sequence"/>
</dbReference>
<comment type="caution">
    <text evidence="5">The sequence shown here is derived from an EMBL/GenBank/DDBJ whole genome shotgun (WGS) entry which is preliminary data.</text>
</comment>
<dbReference type="Pfam" id="PF13847">
    <property type="entry name" value="Methyltransf_31"/>
    <property type="match status" value="1"/>
</dbReference>
<evidence type="ECO:0000256" key="1">
    <source>
        <dbReference type="ARBA" id="ARBA00022603"/>
    </source>
</evidence>
<sequence length="210" mass="23377">MQGQVSFLNQEKAHFFDQNVNEAWAAHEYGPKEAPKIKRLLAESCFKKGLRVLEPGCGTGRLTRVMAKVVGNKGMVTALDISQGMAQACKDRNSDLENVEVHQACVEDFSHSSPPLFDRIICHQVFPHFDDQELACRAMSGMLKPGGILAVIHFEKSGFINDVHRKAGTVVEKDLIPEQAEMEKLLASHNLITDLLVEDKLGYYLRAVKS</sequence>
<evidence type="ECO:0000259" key="4">
    <source>
        <dbReference type="Pfam" id="PF13847"/>
    </source>
</evidence>
<dbReference type="GO" id="GO:0008168">
    <property type="term" value="F:methyltransferase activity"/>
    <property type="evidence" value="ECO:0007669"/>
    <property type="project" value="UniProtKB-KW"/>
</dbReference>
<organism evidence="5 6">
    <name type="scientific">Dethiosulfatarculus sandiegensis</name>
    <dbReference type="NCBI Taxonomy" id="1429043"/>
    <lineage>
        <taxon>Bacteria</taxon>
        <taxon>Pseudomonadati</taxon>
        <taxon>Thermodesulfobacteriota</taxon>
        <taxon>Desulfarculia</taxon>
        <taxon>Desulfarculales</taxon>
        <taxon>Desulfarculaceae</taxon>
        <taxon>Dethiosulfatarculus</taxon>
    </lineage>
</organism>
<accession>A0A0D2HNT8</accession>
<dbReference type="PANTHER" id="PTHR43464">
    <property type="entry name" value="METHYLTRANSFERASE"/>
    <property type="match status" value="1"/>
</dbReference>
<dbReference type="EMBL" id="AZAC01000034">
    <property type="protein sequence ID" value="KIX12233.1"/>
    <property type="molecule type" value="Genomic_DNA"/>
</dbReference>
<name>A0A0D2HNT8_9BACT</name>
<dbReference type="InterPro" id="IPR025714">
    <property type="entry name" value="Methyltranfer_dom"/>
</dbReference>
<dbReference type="InterPro" id="IPR029063">
    <property type="entry name" value="SAM-dependent_MTases_sf"/>
</dbReference>
<dbReference type="STRING" id="1429043.X474_20990"/>
<evidence type="ECO:0000256" key="3">
    <source>
        <dbReference type="ARBA" id="ARBA00022691"/>
    </source>
</evidence>
<dbReference type="GO" id="GO:0032259">
    <property type="term" value="P:methylation"/>
    <property type="evidence" value="ECO:0007669"/>
    <property type="project" value="UniProtKB-KW"/>
</dbReference>
<protein>
    <submittedName>
        <fullName evidence="5">SAM-dependent methyltransferase</fullName>
    </submittedName>
</protein>
<dbReference type="RefSeq" id="WP_052515404.1">
    <property type="nucleotide sequence ID" value="NZ_AZAC01000034.1"/>
</dbReference>
<keyword evidence="2 5" id="KW-0808">Transferase</keyword>
<feature type="domain" description="Methyltransferase" evidence="4">
    <location>
        <begin position="47"/>
        <end position="166"/>
    </location>
</feature>
<keyword evidence="6" id="KW-1185">Reference proteome</keyword>
<dbReference type="SUPFAM" id="SSF53335">
    <property type="entry name" value="S-adenosyl-L-methionine-dependent methyltransferases"/>
    <property type="match status" value="1"/>
</dbReference>
<reference evidence="5 6" key="1">
    <citation type="submission" date="2013-11" db="EMBL/GenBank/DDBJ databases">
        <title>Metagenomic analysis of a methanogenic consortium involved in long chain n-alkane degradation.</title>
        <authorList>
            <person name="Davidova I.A."/>
            <person name="Callaghan A.V."/>
            <person name="Wawrik B."/>
            <person name="Pruitt S."/>
            <person name="Marks C."/>
            <person name="Duncan K.E."/>
            <person name="Suflita J.M."/>
        </authorList>
    </citation>
    <scope>NUCLEOTIDE SEQUENCE [LARGE SCALE GENOMIC DNA]</scope>
    <source>
        <strain evidence="5 6">SPR</strain>
    </source>
</reference>
<dbReference type="OrthoDB" id="5504467at2"/>
<keyword evidence="1 5" id="KW-0489">Methyltransferase</keyword>
<dbReference type="PANTHER" id="PTHR43464:SF19">
    <property type="entry name" value="UBIQUINONE BIOSYNTHESIS O-METHYLTRANSFERASE, MITOCHONDRIAL"/>
    <property type="match status" value="1"/>
</dbReference>
<dbReference type="InParanoid" id="A0A0D2HNT8"/>
<proteinExistence type="predicted"/>